<keyword evidence="1" id="KW-0812">Transmembrane</keyword>
<evidence type="ECO:0000313" key="3">
    <source>
        <dbReference type="EMBL" id="TCN84590.1"/>
    </source>
</evidence>
<dbReference type="RefSeq" id="WP_133038808.1">
    <property type="nucleotide sequence ID" value="NZ_SLWF01000011.1"/>
</dbReference>
<feature type="domain" description="DUF8051" evidence="2">
    <location>
        <begin position="1"/>
        <end position="139"/>
    </location>
</feature>
<keyword evidence="1" id="KW-1133">Transmembrane helix</keyword>
<evidence type="ECO:0000313" key="4">
    <source>
        <dbReference type="Proteomes" id="UP000294832"/>
    </source>
</evidence>
<dbReference type="Proteomes" id="UP000294832">
    <property type="component" value="Unassembled WGS sequence"/>
</dbReference>
<dbReference type="Pfam" id="PF26225">
    <property type="entry name" value="DUF8051"/>
    <property type="match status" value="1"/>
</dbReference>
<dbReference type="InterPro" id="IPR058364">
    <property type="entry name" value="DUF8051"/>
</dbReference>
<proteinExistence type="predicted"/>
<gene>
    <name evidence="3" type="ORF">EDC91_1114</name>
</gene>
<organism evidence="3 4">
    <name type="scientific">Shewanella fodinae</name>
    <dbReference type="NCBI Taxonomy" id="552357"/>
    <lineage>
        <taxon>Bacteria</taxon>
        <taxon>Pseudomonadati</taxon>
        <taxon>Pseudomonadota</taxon>
        <taxon>Gammaproteobacteria</taxon>
        <taxon>Alteromonadales</taxon>
        <taxon>Shewanellaceae</taxon>
        <taxon>Shewanella</taxon>
    </lineage>
</organism>
<feature type="transmembrane region" description="Helical" evidence="1">
    <location>
        <begin position="143"/>
        <end position="162"/>
    </location>
</feature>
<protein>
    <recommendedName>
        <fullName evidence="2">DUF8051 domain-containing protein</fullName>
    </recommendedName>
</protein>
<evidence type="ECO:0000256" key="1">
    <source>
        <dbReference type="SAM" id="Phobius"/>
    </source>
</evidence>
<dbReference type="EMBL" id="SLWF01000011">
    <property type="protein sequence ID" value="TCN84590.1"/>
    <property type="molecule type" value="Genomic_DNA"/>
</dbReference>
<dbReference type="OrthoDB" id="6658525at2"/>
<dbReference type="AlphaFoldDB" id="A0A4R2FAT6"/>
<feature type="transmembrane region" description="Helical" evidence="1">
    <location>
        <begin position="37"/>
        <end position="62"/>
    </location>
</feature>
<evidence type="ECO:0000259" key="2">
    <source>
        <dbReference type="Pfam" id="PF26225"/>
    </source>
</evidence>
<keyword evidence="4" id="KW-1185">Reference proteome</keyword>
<name>A0A4R2FAT6_9GAMM</name>
<keyword evidence="1" id="KW-0472">Membrane</keyword>
<sequence length="168" mass="17809">MENYLNYAVAGLLLLSTGLLAMLIPGGPIENRNFSHISPWVLGIFNIFLTLLGIASLASAYFSVVGSGMAAMVSVICGISFFLVYALDLGKIFPISPDKMPRALFVIEVSGLILAIPLTLLSLLEMAMPNRGAATIDMSATTIISVLVLMVVLGLGIVIFATKSAMRK</sequence>
<feature type="transmembrane region" description="Helical" evidence="1">
    <location>
        <begin position="6"/>
        <end position="25"/>
    </location>
</feature>
<feature type="transmembrane region" description="Helical" evidence="1">
    <location>
        <begin position="68"/>
        <end position="90"/>
    </location>
</feature>
<comment type="caution">
    <text evidence="3">The sequence shown here is derived from an EMBL/GenBank/DDBJ whole genome shotgun (WGS) entry which is preliminary data.</text>
</comment>
<feature type="transmembrane region" description="Helical" evidence="1">
    <location>
        <begin position="102"/>
        <end position="123"/>
    </location>
</feature>
<accession>A0A4R2FAT6</accession>
<reference evidence="3 4" key="1">
    <citation type="submission" date="2019-03" db="EMBL/GenBank/DDBJ databases">
        <title>Freshwater and sediment microbial communities from various areas in North America, analyzing microbe dynamics in response to fracking.</title>
        <authorList>
            <person name="Lamendella R."/>
        </authorList>
    </citation>
    <scope>NUCLEOTIDE SEQUENCE [LARGE SCALE GENOMIC DNA]</scope>
    <source>
        <strain evidence="3 4">74A</strain>
    </source>
</reference>